<organism evidence="2">
    <name type="scientific">uncultured Aureispira sp</name>
    <dbReference type="NCBI Taxonomy" id="1331704"/>
    <lineage>
        <taxon>Bacteria</taxon>
        <taxon>Pseudomonadati</taxon>
        <taxon>Bacteroidota</taxon>
        <taxon>Saprospiria</taxon>
        <taxon>Saprospirales</taxon>
        <taxon>Saprospiraceae</taxon>
        <taxon>Aureispira</taxon>
        <taxon>environmental samples</taxon>
    </lineage>
</organism>
<dbReference type="InterPro" id="IPR003959">
    <property type="entry name" value="ATPase_AAA_core"/>
</dbReference>
<name>A0A6S6TZM4_9BACT</name>
<keyword evidence="2" id="KW-0067">ATP-binding</keyword>
<reference evidence="2" key="1">
    <citation type="submission" date="2020-01" db="EMBL/GenBank/DDBJ databases">
        <authorList>
            <person name="Meier V. D."/>
            <person name="Meier V D."/>
        </authorList>
    </citation>
    <scope>NUCLEOTIDE SEQUENCE</scope>
    <source>
        <strain evidence="2">HLG_WM_MAG_10</strain>
    </source>
</reference>
<dbReference type="EMBL" id="CACVAQ010000354">
    <property type="protein sequence ID" value="CAA6824894.1"/>
    <property type="molecule type" value="Genomic_DNA"/>
</dbReference>
<gene>
    <name evidence="2" type="ORF">HELGO_WM49274</name>
</gene>
<feature type="non-terminal residue" evidence="2">
    <location>
        <position position="1"/>
    </location>
</feature>
<dbReference type="Gene3D" id="3.40.50.300">
    <property type="entry name" value="P-loop containing nucleotide triphosphate hydrolases"/>
    <property type="match status" value="1"/>
</dbReference>
<evidence type="ECO:0000259" key="1">
    <source>
        <dbReference type="Pfam" id="PF13304"/>
    </source>
</evidence>
<sequence>FEADNLKELEEYYLIEPIKGLKLLKLGLIFGPNASGKTTILKALDFIRTLVLNPLEKKTEVFEFKPFLFDEKTVLENTFFSLEFIQNGVRYLHEIEFNQEAIVNEKLYFFNPNKALVYNRATDLDKKLSAIKFGSKITINKNHKGTLEANTLWNNSVVGGYIKTNFDSHELQEVISWYETVLQPIITPQTDLFQSISKKIEDKIINKKTVLEFLSKADFKISDIIIKKKKTQFSNIIDIFSNNKDINEIEIINTHFQHTINNQGKNSNYTLSYQEESQGTQRYYQFSGLLELMLNNPIIFSIDELESSLHPDLLEHFLLSFLTNTKTAQIIATTHHRELLMKRDIFRNDVIWFTEKKADGGTDLYSLTDFDSSVVRNTSSIYNAYKIGKLGATPNLSDVYMNTTDEKK</sequence>
<dbReference type="SUPFAM" id="SSF52540">
    <property type="entry name" value="P-loop containing nucleoside triphosphate hydrolases"/>
    <property type="match status" value="1"/>
</dbReference>
<accession>A0A6S6TZM4</accession>
<proteinExistence type="predicted"/>
<dbReference type="PANTHER" id="PTHR40396">
    <property type="entry name" value="ATPASE-LIKE PROTEIN"/>
    <property type="match status" value="1"/>
</dbReference>
<dbReference type="GO" id="GO:0005524">
    <property type="term" value="F:ATP binding"/>
    <property type="evidence" value="ECO:0007669"/>
    <property type="project" value="UniProtKB-KW"/>
</dbReference>
<feature type="domain" description="ATPase AAA-type core" evidence="1">
    <location>
        <begin position="29"/>
        <end position="339"/>
    </location>
</feature>
<dbReference type="InterPro" id="IPR027417">
    <property type="entry name" value="P-loop_NTPase"/>
</dbReference>
<keyword evidence="2" id="KW-0547">Nucleotide-binding</keyword>
<dbReference type="AlphaFoldDB" id="A0A6S6TZM4"/>
<dbReference type="PANTHER" id="PTHR40396:SF1">
    <property type="entry name" value="ATPASE AAA-TYPE CORE DOMAIN-CONTAINING PROTEIN"/>
    <property type="match status" value="1"/>
</dbReference>
<dbReference type="GO" id="GO:0016887">
    <property type="term" value="F:ATP hydrolysis activity"/>
    <property type="evidence" value="ECO:0007669"/>
    <property type="project" value="InterPro"/>
</dbReference>
<evidence type="ECO:0000313" key="2">
    <source>
        <dbReference type="EMBL" id="CAA6824894.1"/>
    </source>
</evidence>
<protein>
    <submittedName>
        <fullName evidence="2">ATP-binding protein</fullName>
    </submittedName>
</protein>
<dbReference type="Pfam" id="PF13304">
    <property type="entry name" value="AAA_21"/>
    <property type="match status" value="1"/>
</dbReference>